<keyword evidence="3" id="KW-1185">Reference proteome</keyword>
<feature type="transmembrane region" description="Helical" evidence="1">
    <location>
        <begin position="40"/>
        <end position="66"/>
    </location>
</feature>
<dbReference type="EMBL" id="BMPZ01000002">
    <property type="protein sequence ID" value="GGI72654.1"/>
    <property type="molecule type" value="Genomic_DNA"/>
</dbReference>
<dbReference type="AlphaFoldDB" id="A0A917N7A7"/>
<keyword evidence="1" id="KW-0812">Transmembrane</keyword>
<organism evidence="2 3">
    <name type="scientific">Shewanella gelidii</name>
    <dbReference type="NCBI Taxonomy" id="1642821"/>
    <lineage>
        <taxon>Bacteria</taxon>
        <taxon>Pseudomonadati</taxon>
        <taxon>Pseudomonadota</taxon>
        <taxon>Gammaproteobacteria</taxon>
        <taxon>Alteromonadales</taxon>
        <taxon>Shewanellaceae</taxon>
        <taxon>Shewanella</taxon>
    </lineage>
</organism>
<dbReference type="Proteomes" id="UP000613743">
    <property type="component" value="Unassembled WGS sequence"/>
</dbReference>
<reference evidence="2" key="2">
    <citation type="submission" date="2020-09" db="EMBL/GenBank/DDBJ databases">
        <authorList>
            <person name="Sun Q."/>
            <person name="Ohkuma M."/>
        </authorList>
    </citation>
    <scope>NUCLEOTIDE SEQUENCE</scope>
    <source>
        <strain evidence="2">JCM 30804</strain>
    </source>
</reference>
<keyword evidence="1" id="KW-0472">Membrane</keyword>
<evidence type="ECO:0000313" key="3">
    <source>
        <dbReference type="Proteomes" id="UP000613743"/>
    </source>
</evidence>
<protein>
    <submittedName>
        <fullName evidence="2">Uncharacterized protein</fullName>
    </submittedName>
</protein>
<comment type="caution">
    <text evidence="2">The sequence shown here is derived from an EMBL/GenBank/DDBJ whole genome shotgun (WGS) entry which is preliminary data.</text>
</comment>
<keyword evidence="1" id="KW-1133">Transmembrane helix</keyword>
<evidence type="ECO:0000313" key="2">
    <source>
        <dbReference type="EMBL" id="GGI72654.1"/>
    </source>
</evidence>
<accession>A0A917N7A7</accession>
<proteinExistence type="predicted"/>
<gene>
    <name evidence="2" type="ORF">GCM10009332_07590</name>
</gene>
<name>A0A917N7A7_9GAMM</name>
<dbReference type="RefSeq" id="WP_188918041.1">
    <property type="nucleotide sequence ID" value="NZ_BMPZ01000002.1"/>
</dbReference>
<feature type="transmembrane region" description="Helical" evidence="1">
    <location>
        <begin position="99"/>
        <end position="119"/>
    </location>
</feature>
<reference evidence="2" key="1">
    <citation type="journal article" date="2014" name="Int. J. Syst. Evol. Microbiol.">
        <title>Complete genome sequence of Corynebacterium casei LMG S-19264T (=DSM 44701T), isolated from a smear-ripened cheese.</title>
        <authorList>
            <consortium name="US DOE Joint Genome Institute (JGI-PGF)"/>
            <person name="Walter F."/>
            <person name="Albersmeier A."/>
            <person name="Kalinowski J."/>
            <person name="Ruckert C."/>
        </authorList>
    </citation>
    <scope>NUCLEOTIDE SEQUENCE</scope>
    <source>
        <strain evidence="2">JCM 30804</strain>
    </source>
</reference>
<sequence>MRKNAMLHAVKDSLLIAILFGIGFGTLAYAEANRVEEWVLYIGWGFFALAALMMINGLAALGAATLTGGSYHAKKSELSMRVAVFHNDKHSSIFKMIKIVFFYFVGAAVYPFALLVAILNLKTLFAGDKDYDQTTEMEKAINGAKNEADETVKTADKKWKLSQGLSSYYFHSKKDALAYAIVNDIEARPEKLL</sequence>
<evidence type="ECO:0000256" key="1">
    <source>
        <dbReference type="SAM" id="Phobius"/>
    </source>
</evidence>